<reference evidence="2 3" key="1">
    <citation type="submission" date="2018-01" db="EMBL/GenBank/DDBJ databases">
        <title>Draft genome sequences of six Vibrio diazotrophicus strains isolated from deep-sea sediments of the Baltic Sea.</title>
        <authorList>
            <person name="Castillo D."/>
            <person name="Vandieken V."/>
            <person name="Chiang O."/>
            <person name="Middelboe M."/>
        </authorList>
    </citation>
    <scope>NUCLEOTIDE SEQUENCE [LARGE SCALE GENOMIC DNA]</scope>
    <source>
        <strain evidence="2 3">60.27F</strain>
    </source>
</reference>
<dbReference type="Proteomes" id="UP000236449">
    <property type="component" value="Unassembled WGS sequence"/>
</dbReference>
<dbReference type="OrthoDB" id="5917376at2"/>
<proteinExistence type="predicted"/>
<keyword evidence="1" id="KW-0812">Transmembrane</keyword>
<feature type="transmembrane region" description="Helical" evidence="1">
    <location>
        <begin position="12"/>
        <end position="30"/>
    </location>
</feature>
<organism evidence="2 3">
    <name type="scientific">Vibrio diazotrophicus</name>
    <dbReference type="NCBI Taxonomy" id="685"/>
    <lineage>
        <taxon>Bacteria</taxon>
        <taxon>Pseudomonadati</taxon>
        <taxon>Pseudomonadota</taxon>
        <taxon>Gammaproteobacteria</taxon>
        <taxon>Vibrionales</taxon>
        <taxon>Vibrionaceae</taxon>
        <taxon>Vibrio</taxon>
    </lineage>
</organism>
<keyword evidence="1" id="KW-0472">Membrane</keyword>
<sequence length="118" mass="13503">MAAEKLTKHRLAQILITLTLLVIAFFWRTITYTEVSTVTCKPQPNCFVFVNNEKITVTKNDKQTGLLNVYPIPQDWKITYEGEVTRNAQVVALLPKSNKVNTVDYFIINNSVKIEVEN</sequence>
<evidence type="ECO:0000256" key="1">
    <source>
        <dbReference type="SAM" id="Phobius"/>
    </source>
</evidence>
<protein>
    <submittedName>
        <fullName evidence="2">Uncharacterized protein</fullName>
    </submittedName>
</protein>
<dbReference type="RefSeq" id="WP_102966571.1">
    <property type="nucleotide sequence ID" value="NZ_POSK01000009.1"/>
</dbReference>
<dbReference type="EMBL" id="POSK01000009">
    <property type="protein sequence ID" value="PNI04157.1"/>
    <property type="molecule type" value="Genomic_DNA"/>
</dbReference>
<evidence type="ECO:0000313" key="2">
    <source>
        <dbReference type="EMBL" id="PNI04157.1"/>
    </source>
</evidence>
<dbReference type="AlphaFoldDB" id="A0A2J8I0U0"/>
<keyword evidence="1" id="KW-1133">Transmembrane helix</keyword>
<comment type="caution">
    <text evidence="2">The sequence shown here is derived from an EMBL/GenBank/DDBJ whole genome shotgun (WGS) entry which is preliminary data.</text>
</comment>
<evidence type="ECO:0000313" key="3">
    <source>
        <dbReference type="Proteomes" id="UP000236449"/>
    </source>
</evidence>
<gene>
    <name evidence="2" type="ORF">C1N32_14270</name>
</gene>
<name>A0A2J8I0U0_VIBDI</name>
<accession>A0A2J8I0U0</accession>